<dbReference type="PANTHER" id="PTHR43364:SF4">
    <property type="entry name" value="NAD(P)-LINKED OXIDOREDUCTASE SUPERFAMILY PROTEIN"/>
    <property type="match status" value="1"/>
</dbReference>
<dbReference type="Proteomes" id="UP001595765">
    <property type="component" value="Unassembled WGS sequence"/>
</dbReference>
<accession>A0ABV8HEM7</accession>
<proteinExistence type="predicted"/>
<evidence type="ECO:0000259" key="2">
    <source>
        <dbReference type="Pfam" id="PF00248"/>
    </source>
</evidence>
<protein>
    <submittedName>
        <fullName evidence="3">Aldo/keto reductase</fullName>
    </submittedName>
</protein>
<reference evidence="4" key="1">
    <citation type="journal article" date="2019" name="Int. J. Syst. Evol. Microbiol.">
        <title>The Global Catalogue of Microorganisms (GCM) 10K type strain sequencing project: providing services to taxonomists for standard genome sequencing and annotation.</title>
        <authorList>
            <consortium name="The Broad Institute Genomics Platform"/>
            <consortium name="The Broad Institute Genome Sequencing Center for Infectious Disease"/>
            <person name="Wu L."/>
            <person name="Ma J."/>
        </authorList>
    </citation>
    <scope>NUCLEOTIDE SEQUENCE [LARGE SCALE GENOMIC DNA]</scope>
    <source>
        <strain evidence="4">CGMCC 4.7237</strain>
    </source>
</reference>
<dbReference type="SUPFAM" id="SSF51430">
    <property type="entry name" value="NAD(P)-linked oxidoreductase"/>
    <property type="match status" value="1"/>
</dbReference>
<dbReference type="PANTHER" id="PTHR43364">
    <property type="entry name" value="NADH-SPECIFIC METHYLGLYOXAL REDUCTASE-RELATED"/>
    <property type="match status" value="1"/>
</dbReference>
<keyword evidence="4" id="KW-1185">Reference proteome</keyword>
<comment type="caution">
    <text evidence="3">The sequence shown here is derived from an EMBL/GenBank/DDBJ whole genome shotgun (WGS) entry which is preliminary data.</text>
</comment>
<evidence type="ECO:0000256" key="1">
    <source>
        <dbReference type="ARBA" id="ARBA00023002"/>
    </source>
</evidence>
<dbReference type="InterPro" id="IPR036812">
    <property type="entry name" value="NAD(P)_OxRdtase_dom_sf"/>
</dbReference>
<sequence length="359" mass="39890">MRYKVLGKTGVRISELALGTVTFGEEWGWGAPRETSARILEAYADAGGNVIDTADHYTDGASESILGELLQGRRDRFVLSTKYTLQTHLDDINSAGNHRKNLVTSIEESLRRLRTDYIDLLWVHAHDTLTPVAEVMRALDDQVRAGKIRYVGVSNWPAWEVAQANTMAELRDWSPFVGLEIRYNLLERAPERELLPMARGLDLPVFAWGALAEGRLTGKYLTGGTGRLTVQPREHSSAGSDDLVREVVTIAREGDWSPAQVALGWLLGRPGTVVPIIGATRADQMADNLGCVDVALSADQLERLDKASRIELGYPHDLIRDPITVHDMYGEQWQDIVDSRTTVRRGVADELHHPLPRTV</sequence>
<gene>
    <name evidence="3" type="ORF">ACFO3J_00205</name>
</gene>
<dbReference type="RefSeq" id="WP_386424484.1">
    <property type="nucleotide sequence ID" value="NZ_JBHSBB010000001.1"/>
</dbReference>
<dbReference type="InterPro" id="IPR023210">
    <property type="entry name" value="NADP_OxRdtase_dom"/>
</dbReference>
<name>A0ABV8HEM7_9ACTN</name>
<organism evidence="3 4">
    <name type="scientific">Streptomyces polygonati</name>
    <dbReference type="NCBI Taxonomy" id="1617087"/>
    <lineage>
        <taxon>Bacteria</taxon>
        <taxon>Bacillati</taxon>
        <taxon>Actinomycetota</taxon>
        <taxon>Actinomycetes</taxon>
        <taxon>Kitasatosporales</taxon>
        <taxon>Streptomycetaceae</taxon>
        <taxon>Streptomyces</taxon>
    </lineage>
</organism>
<feature type="domain" description="NADP-dependent oxidoreductase" evidence="2">
    <location>
        <begin position="15"/>
        <end position="308"/>
    </location>
</feature>
<evidence type="ECO:0000313" key="4">
    <source>
        <dbReference type="Proteomes" id="UP001595765"/>
    </source>
</evidence>
<dbReference type="EMBL" id="JBHSBB010000001">
    <property type="protein sequence ID" value="MFC4029886.1"/>
    <property type="molecule type" value="Genomic_DNA"/>
</dbReference>
<dbReference type="Pfam" id="PF00248">
    <property type="entry name" value="Aldo_ket_red"/>
    <property type="match status" value="1"/>
</dbReference>
<keyword evidence="1" id="KW-0560">Oxidoreductase</keyword>
<dbReference type="InterPro" id="IPR050523">
    <property type="entry name" value="AKR_Detox_Biosynth"/>
</dbReference>
<dbReference type="CDD" id="cd19080">
    <property type="entry name" value="AKR_AKR9A_9B"/>
    <property type="match status" value="1"/>
</dbReference>
<dbReference type="Gene3D" id="3.20.20.100">
    <property type="entry name" value="NADP-dependent oxidoreductase domain"/>
    <property type="match status" value="1"/>
</dbReference>
<evidence type="ECO:0000313" key="3">
    <source>
        <dbReference type="EMBL" id="MFC4029886.1"/>
    </source>
</evidence>